<feature type="transmembrane region" description="Helical" evidence="5">
    <location>
        <begin position="317"/>
        <end position="340"/>
    </location>
</feature>
<dbReference type="PANTHER" id="PTHR10361">
    <property type="entry name" value="SODIUM-BILE ACID COTRANSPORTER"/>
    <property type="match status" value="1"/>
</dbReference>
<dbReference type="AlphaFoldDB" id="V2VS46"/>
<comment type="subcellular location">
    <subcellularLocation>
        <location evidence="1">Membrane</location>
        <topology evidence="1">Multi-pass membrane protein</topology>
    </subcellularLocation>
</comment>
<evidence type="ECO:0000313" key="7">
    <source>
        <dbReference type="Proteomes" id="UP000018418"/>
    </source>
</evidence>
<dbReference type="Gene3D" id="1.20.1530.20">
    <property type="match status" value="1"/>
</dbReference>
<evidence type="ECO:0000256" key="4">
    <source>
        <dbReference type="ARBA" id="ARBA00023136"/>
    </source>
</evidence>
<dbReference type="Proteomes" id="UP000018418">
    <property type="component" value="Unassembled WGS sequence"/>
</dbReference>
<accession>V2VS46</accession>
<dbReference type="EMBL" id="AYEU01000007">
    <property type="protein sequence ID" value="ESK50554.1"/>
    <property type="molecule type" value="Genomic_DNA"/>
</dbReference>
<evidence type="ECO:0000256" key="2">
    <source>
        <dbReference type="ARBA" id="ARBA00022692"/>
    </source>
</evidence>
<dbReference type="InterPro" id="IPR038770">
    <property type="entry name" value="Na+/solute_symporter_sf"/>
</dbReference>
<dbReference type="InterPro" id="IPR002657">
    <property type="entry name" value="BilAc:Na_symport/Acr3"/>
</dbReference>
<dbReference type="InterPro" id="IPR004710">
    <property type="entry name" value="Bilac:Na_transpt"/>
</dbReference>
<feature type="transmembrane region" description="Helical" evidence="5">
    <location>
        <begin position="223"/>
        <end position="243"/>
    </location>
</feature>
<keyword evidence="4 5" id="KW-0472">Membrane</keyword>
<dbReference type="PANTHER" id="PTHR10361:SF28">
    <property type="entry name" value="P3 PROTEIN-RELATED"/>
    <property type="match status" value="1"/>
</dbReference>
<dbReference type="Pfam" id="PF01758">
    <property type="entry name" value="SBF"/>
    <property type="match status" value="1"/>
</dbReference>
<feature type="transmembrane region" description="Helical" evidence="5">
    <location>
        <begin position="288"/>
        <end position="311"/>
    </location>
</feature>
<keyword evidence="2 5" id="KW-0812">Transmembrane</keyword>
<feature type="transmembrane region" description="Helical" evidence="5">
    <location>
        <begin position="255"/>
        <end position="276"/>
    </location>
</feature>
<dbReference type="PATRIC" id="fig|1341683.3.peg.2509"/>
<dbReference type="GO" id="GO:0016020">
    <property type="term" value="C:membrane"/>
    <property type="evidence" value="ECO:0007669"/>
    <property type="project" value="UniProtKB-SubCell"/>
</dbReference>
<proteinExistence type="predicted"/>
<evidence type="ECO:0000256" key="3">
    <source>
        <dbReference type="ARBA" id="ARBA00022989"/>
    </source>
</evidence>
<feature type="transmembrane region" description="Helical" evidence="5">
    <location>
        <begin position="159"/>
        <end position="182"/>
    </location>
</feature>
<protein>
    <recommendedName>
        <fullName evidence="8">Bile acid transporter</fullName>
    </recommendedName>
</protein>
<organism evidence="6 7">
    <name type="scientific">Acinetobacter brisouii CIP 110357</name>
    <dbReference type="NCBI Taxonomy" id="1341683"/>
    <lineage>
        <taxon>Bacteria</taxon>
        <taxon>Pseudomonadati</taxon>
        <taxon>Pseudomonadota</taxon>
        <taxon>Gammaproteobacteria</taxon>
        <taxon>Moraxellales</taxon>
        <taxon>Moraxellaceae</taxon>
        <taxon>Acinetobacter</taxon>
    </lineage>
</organism>
<dbReference type="HOGENOM" id="CLU_034788_1_1_6"/>
<feature type="transmembrane region" description="Helical" evidence="5">
    <location>
        <begin position="101"/>
        <end position="120"/>
    </location>
</feature>
<reference evidence="6 7" key="1">
    <citation type="submission" date="2013-10" db="EMBL/GenBank/DDBJ databases">
        <title>The Genome Sequence of Acinetobacter brisouii CIP 110357.</title>
        <authorList>
            <consortium name="The Broad Institute Genomics Platform"/>
            <consortium name="The Broad Institute Genome Sequencing Center for Infectious Disease"/>
            <person name="Cerqueira G."/>
            <person name="Feldgarden M."/>
            <person name="Courvalin P."/>
            <person name="Grillot-Courvalin C."/>
            <person name="Clermont D."/>
            <person name="Rocha E."/>
            <person name="Yoon E.-J."/>
            <person name="Nemec A."/>
            <person name="Young S.K."/>
            <person name="Zeng Q."/>
            <person name="Gargeya S."/>
            <person name="Fitzgerald M."/>
            <person name="Abouelleil A."/>
            <person name="Alvarado L."/>
            <person name="Berlin A.M."/>
            <person name="Chapman S.B."/>
            <person name="Gainer-Dewar J."/>
            <person name="Goldberg J."/>
            <person name="Gnerre S."/>
            <person name="Griggs A."/>
            <person name="Gujja S."/>
            <person name="Hansen M."/>
            <person name="Howarth C."/>
            <person name="Imamovic A."/>
            <person name="Ireland A."/>
            <person name="Larimer J."/>
            <person name="McCowan C."/>
            <person name="Murphy C."/>
            <person name="Pearson M."/>
            <person name="Poon T.W."/>
            <person name="Priest M."/>
            <person name="Roberts A."/>
            <person name="Saif S."/>
            <person name="Shea T."/>
            <person name="Sykes S."/>
            <person name="Wortman J."/>
            <person name="Nusbaum C."/>
            <person name="Birren B."/>
        </authorList>
    </citation>
    <scope>NUCLEOTIDE SEQUENCE [LARGE SCALE GENOMIC DNA]</scope>
    <source>
        <strain evidence="6 7">CIP 110357</strain>
    </source>
</reference>
<comment type="caution">
    <text evidence="6">The sequence shown here is derived from an EMBL/GenBank/DDBJ whole genome shotgun (WGS) entry which is preliminary data.</text>
</comment>
<feature type="transmembrane region" description="Helical" evidence="5">
    <location>
        <begin position="194"/>
        <end position="216"/>
    </location>
</feature>
<keyword evidence="7" id="KW-1185">Reference proteome</keyword>
<evidence type="ECO:0008006" key="8">
    <source>
        <dbReference type="Google" id="ProtNLM"/>
    </source>
</evidence>
<feature type="transmembrane region" description="Helical" evidence="5">
    <location>
        <begin position="67"/>
        <end position="89"/>
    </location>
</feature>
<sequence>MMACTSIKIYFNLVQVYSFLRCCCKPHLTCDFMKLFLSMIQFVQKSFALWVVLFAGIALYLPQGFIWLTHYIPLMLGVIMFGMGMTMTVDEFKSVAHNPKAVLIGVAAHFMVMPSLAYVLCKLFQLPPELAIGVILVGCCPGGTASNVITFMAKGNTALSVACTSVSTLLAPILTPAIFYLLASQWIEIHASSMLLSILQVVLCPIALGLVMRIFLKNKINTYIEIMPLVSVVAIVLIVAAIIAASKTALLQSGLLVLLIVALHNGFGFLLGFWASRILGLSYFDSKAVAIEVGMQNSGLGVALAAVHFAASPLTALPSAIFSLWHNISGPALASYWAMVASRKHQKNQS</sequence>
<feature type="transmembrane region" description="Helical" evidence="5">
    <location>
        <begin position="42"/>
        <end position="61"/>
    </location>
</feature>
<gene>
    <name evidence="6" type="ORF">P255_02537</name>
</gene>
<evidence type="ECO:0000256" key="5">
    <source>
        <dbReference type="SAM" id="Phobius"/>
    </source>
</evidence>
<feature type="transmembrane region" description="Helical" evidence="5">
    <location>
        <begin position="132"/>
        <end position="152"/>
    </location>
</feature>
<keyword evidence="3 5" id="KW-1133">Transmembrane helix</keyword>
<evidence type="ECO:0000313" key="6">
    <source>
        <dbReference type="EMBL" id="ESK50554.1"/>
    </source>
</evidence>
<name>V2VS46_9GAMM</name>
<evidence type="ECO:0000256" key="1">
    <source>
        <dbReference type="ARBA" id="ARBA00004141"/>
    </source>
</evidence>